<proteinExistence type="predicted"/>
<reference evidence="3" key="1">
    <citation type="journal article" date="2020" name="Stud. Mycol.">
        <title>101 Dothideomycetes genomes: a test case for predicting lifestyles and emergence of pathogens.</title>
        <authorList>
            <person name="Haridas S."/>
            <person name="Albert R."/>
            <person name="Binder M."/>
            <person name="Bloem J."/>
            <person name="Labutti K."/>
            <person name="Salamov A."/>
            <person name="Andreopoulos B."/>
            <person name="Baker S."/>
            <person name="Barry K."/>
            <person name="Bills G."/>
            <person name="Bluhm B."/>
            <person name="Cannon C."/>
            <person name="Castanera R."/>
            <person name="Culley D."/>
            <person name="Daum C."/>
            <person name="Ezra D."/>
            <person name="Gonzalez J."/>
            <person name="Henrissat B."/>
            <person name="Kuo A."/>
            <person name="Liang C."/>
            <person name="Lipzen A."/>
            <person name="Lutzoni F."/>
            <person name="Magnuson J."/>
            <person name="Mondo S."/>
            <person name="Nolan M."/>
            <person name="Ohm R."/>
            <person name="Pangilinan J."/>
            <person name="Park H.-J."/>
            <person name="Ramirez L."/>
            <person name="Alfaro M."/>
            <person name="Sun H."/>
            <person name="Tritt A."/>
            <person name="Yoshinaga Y."/>
            <person name="Zwiers L.-H."/>
            <person name="Turgeon B."/>
            <person name="Goodwin S."/>
            <person name="Spatafora J."/>
            <person name="Crous P."/>
            <person name="Grigoriev I."/>
        </authorList>
    </citation>
    <scope>NUCLEOTIDE SEQUENCE</scope>
    <source>
        <strain evidence="3">CBS 175.79</strain>
    </source>
</reference>
<evidence type="ECO:0000256" key="1">
    <source>
        <dbReference type="SAM" id="MobiDB-lite"/>
    </source>
</evidence>
<feature type="compositionally biased region" description="Low complexity" evidence="1">
    <location>
        <begin position="238"/>
        <end position="257"/>
    </location>
</feature>
<evidence type="ECO:0000313" key="4">
    <source>
        <dbReference type="Proteomes" id="UP000799778"/>
    </source>
</evidence>
<keyword evidence="2" id="KW-1133">Transmembrane helix</keyword>
<dbReference type="OrthoDB" id="5325022at2759"/>
<keyword evidence="4" id="KW-1185">Reference proteome</keyword>
<feature type="region of interest" description="Disordered" evidence="1">
    <location>
        <begin position="220"/>
        <end position="315"/>
    </location>
</feature>
<evidence type="ECO:0008006" key="5">
    <source>
        <dbReference type="Google" id="ProtNLM"/>
    </source>
</evidence>
<dbReference type="RefSeq" id="XP_033390426.1">
    <property type="nucleotide sequence ID" value="XM_033524511.1"/>
</dbReference>
<evidence type="ECO:0000256" key="2">
    <source>
        <dbReference type="SAM" id="Phobius"/>
    </source>
</evidence>
<dbReference type="AlphaFoldDB" id="A0A6A5YAN6"/>
<name>A0A6A5YAN6_9PLEO</name>
<dbReference type="GeneID" id="54281908"/>
<keyword evidence="2" id="KW-0472">Membrane</keyword>
<dbReference type="PANTHER" id="PTHR37451:SF4">
    <property type="entry name" value="MARVEL DOMAIN-CONTAINING PROTEIN"/>
    <property type="match status" value="1"/>
</dbReference>
<sequence length="315" mass="34610">MTGTQTTPSNVLPLPRWTLIIHGVQVLLAIIILGLAAFGVHWIAYNALIFAIVCSILTFAFCGYIIGTTLFFHALYNGFIVFGLHCLMCIFWLSEMGLVANLARIWGSLSSLYGYYGGYDYYYKRDLEVRSTLSKRESVPTIKQYWGALTAGALFGAAELLLWVGSGVLVFIYLNKHRKNAANNTQAQQLPPYPHNPNQPAAGPEKFAQTGVPQQLAPVYQQQPQQQPQFHNGVPQGYQVSPPSAPQSPQQHYAQPYMQPQHTGGYGQDPVGRTVSPLSPPQHSQPASQFNNNPNASELAVTPQNPNVPELSGGR</sequence>
<feature type="transmembrane region" description="Helical" evidence="2">
    <location>
        <begin position="145"/>
        <end position="174"/>
    </location>
</feature>
<dbReference type="Proteomes" id="UP000799778">
    <property type="component" value="Unassembled WGS sequence"/>
</dbReference>
<feature type="compositionally biased region" description="Low complexity" evidence="1">
    <location>
        <begin position="220"/>
        <end position="229"/>
    </location>
</feature>
<feature type="transmembrane region" description="Helical" evidence="2">
    <location>
        <begin position="47"/>
        <end position="67"/>
    </location>
</feature>
<feature type="transmembrane region" description="Helical" evidence="2">
    <location>
        <begin position="73"/>
        <end position="93"/>
    </location>
</feature>
<gene>
    <name evidence="3" type="ORF">BU24DRAFT_37269</name>
</gene>
<protein>
    <recommendedName>
        <fullName evidence="5">MARVEL domain-containing protein</fullName>
    </recommendedName>
</protein>
<keyword evidence="2" id="KW-0812">Transmembrane</keyword>
<feature type="transmembrane region" description="Helical" evidence="2">
    <location>
        <begin position="98"/>
        <end position="116"/>
    </location>
</feature>
<feature type="region of interest" description="Disordered" evidence="1">
    <location>
        <begin position="185"/>
        <end position="206"/>
    </location>
</feature>
<evidence type="ECO:0000313" key="3">
    <source>
        <dbReference type="EMBL" id="KAF2022087.1"/>
    </source>
</evidence>
<dbReference type="PANTHER" id="PTHR37451">
    <property type="entry name" value="MARVEL DOMAIN"/>
    <property type="match status" value="1"/>
</dbReference>
<feature type="compositionally biased region" description="Polar residues" evidence="1">
    <location>
        <begin position="281"/>
        <end position="307"/>
    </location>
</feature>
<organism evidence="3 4">
    <name type="scientific">Aaosphaeria arxii CBS 175.79</name>
    <dbReference type="NCBI Taxonomy" id="1450172"/>
    <lineage>
        <taxon>Eukaryota</taxon>
        <taxon>Fungi</taxon>
        <taxon>Dikarya</taxon>
        <taxon>Ascomycota</taxon>
        <taxon>Pezizomycotina</taxon>
        <taxon>Dothideomycetes</taxon>
        <taxon>Pleosporomycetidae</taxon>
        <taxon>Pleosporales</taxon>
        <taxon>Pleosporales incertae sedis</taxon>
        <taxon>Aaosphaeria</taxon>
    </lineage>
</organism>
<dbReference type="EMBL" id="ML978066">
    <property type="protein sequence ID" value="KAF2022087.1"/>
    <property type="molecule type" value="Genomic_DNA"/>
</dbReference>
<feature type="transmembrane region" description="Helical" evidence="2">
    <location>
        <begin position="20"/>
        <end position="40"/>
    </location>
</feature>
<accession>A0A6A5YAN6</accession>